<evidence type="ECO:0000313" key="1">
    <source>
        <dbReference type="EMBL" id="TRB35928.1"/>
    </source>
</evidence>
<name>A0A547EJ80_MANHA</name>
<evidence type="ECO:0000313" key="2">
    <source>
        <dbReference type="EMBL" id="TRB73566.1"/>
    </source>
</evidence>
<dbReference type="OrthoDB" id="9963549at2"/>
<dbReference type="KEGG" id="mhaq:WC39_13480"/>
<proteinExistence type="predicted"/>
<organism evidence="2 3">
    <name type="scientific">Mannheimia haemolytica</name>
    <name type="common">Pasteurella haemolytica</name>
    <dbReference type="NCBI Taxonomy" id="75985"/>
    <lineage>
        <taxon>Bacteria</taxon>
        <taxon>Pseudomonadati</taxon>
        <taxon>Pseudomonadota</taxon>
        <taxon>Gammaproteobacteria</taxon>
        <taxon>Pasteurellales</taxon>
        <taxon>Pasteurellaceae</taxon>
        <taxon>Mannheimia</taxon>
    </lineage>
</organism>
<evidence type="ECO:0000313" key="4">
    <source>
        <dbReference type="Proteomes" id="UP000318394"/>
    </source>
</evidence>
<keyword evidence="4" id="KW-1185">Reference proteome</keyword>
<dbReference type="Proteomes" id="UP000318394">
    <property type="component" value="Unassembled WGS sequence"/>
</dbReference>
<reference evidence="3 4" key="1">
    <citation type="journal article" date="2019" name="Vet. Microbiol.">
        <title>Genetic characterization of susceptible and multi-drug resistant Mannheimia haemolytica isolated from high-risk stocker calves prior to and after antimicrobial metaphylaxis.</title>
        <authorList>
            <person name="Snyder E.R."/>
            <person name="Alvarez-Narvaez S."/>
            <person name="Credille B.C."/>
        </authorList>
    </citation>
    <scope>NUCLEOTIDE SEQUENCE [LARGE SCALE GENOMIC DNA]</scope>
    <source>
        <strain evidence="2 3">UGA-R5-128-1</strain>
        <strain evidence="1 4">UGA-R7-163-1</strain>
    </source>
</reference>
<dbReference type="RefSeq" id="WP_006249607.1">
    <property type="nucleotide sequence ID" value="NZ_CP011098.1"/>
</dbReference>
<dbReference type="AlphaFoldDB" id="A0A547EJ80"/>
<comment type="caution">
    <text evidence="2">The sequence shown here is derived from an EMBL/GenBank/DDBJ whole genome shotgun (WGS) entry which is preliminary data.</text>
</comment>
<sequence>MDKQAILKLFRDNSTAGNSQPSQEPIQVFNNSNVIIQNGDNATVIAGCTVDNNTNLTCADKQRVHDLIHSLEQRNRASRDEGA</sequence>
<dbReference type="GeneID" id="67370350"/>
<dbReference type="EMBL" id="VAJB01000023">
    <property type="protein sequence ID" value="TRB73566.1"/>
    <property type="molecule type" value="Genomic_DNA"/>
</dbReference>
<dbReference type="Proteomes" id="UP000315164">
    <property type="component" value="Unassembled WGS sequence"/>
</dbReference>
<evidence type="ECO:0000313" key="3">
    <source>
        <dbReference type="Proteomes" id="UP000315164"/>
    </source>
</evidence>
<accession>A0A547EJ80</accession>
<gene>
    <name evidence="2" type="ORF">FEA53_10060</name>
    <name evidence="1" type="ORF">FEB89_10160</name>
</gene>
<dbReference type="KEGG" id="mhay:VK67_13485"/>
<dbReference type="EMBL" id="VAJI01000024">
    <property type="protein sequence ID" value="TRB35928.1"/>
    <property type="molecule type" value="Genomic_DNA"/>
</dbReference>
<protein>
    <submittedName>
        <fullName evidence="2">Uncharacterized protein</fullName>
    </submittedName>
</protein>